<dbReference type="Proteomes" id="UP000234323">
    <property type="component" value="Unassembled WGS sequence"/>
</dbReference>
<sequence>MKTNTKSTTASTLNNKLPNMLDSERLQSAITLWSRYLRRLSKNLVFEDITKIRDIFIKKLVMLESIVEGDYDNSDDKENGEDNNQQHSCNDNNNSPSLSESEIRATKAWSILKGM</sequence>
<dbReference type="VEuPathDB" id="FungiDB:RhiirFUN_026384"/>
<feature type="compositionally biased region" description="Acidic residues" evidence="1">
    <location>
        <begin position="71"/>
        <end position="81"/>
    </location>
</feature>
<dbReference type="EMBL" id="LLXI01000674">
    <property type="protein sequence ID" value="PKY48812.1"/>
    <property type="molecule type" value="Genomic_DNA"/>
</dbReference>
<name>A0A2I1GQ79_9GLOM</name>
<organism evidence="2 3">
    <name type="scientific">Rhizophagus irregularis</name>
    <dbReference type="NCBI Taxonomy" id="588596"/>
    <lineage>
        <taxon>Eukaryota</taxon>
        <taxon>Fungi</taxon>
        <taxon>Fungi incertae sedis</taxon>
        <taxon>Mucoromycota</taxon>
        <taxon>Glomeromycotina</taxon>
        <taxon>Glomeromycetes</taxon>
        <taxon>Glomerales</taxon>
        <taxon>Glomeraceae</taxon>
        <taxon>Rhizophagus</taxon>
    </lineage>
</organism>
<gene>
    <name evidence="2" type="ORF">RhiirA4_404778</name>
</gene>
<keyword evidence="3" id="KW-1185">Reference proteome</keyword>
<comment type="caution">
    <text evidence="2">The sequence shown here is derived from an EMBL/GenBank/DDBJ whole genome shotgun (WGS) entry which is preliminary data.</text>
</comment>
<evidence type="ECO:0000256" key="1">
    <source>
        <dbReference type="SAM" id="MobiDB-lite"/>
    </source>
</evidence>
<proteinExistence type="predicted"/>
<feature type="compositionally biased region" description="Low complexity" evidence="1">
    <location>
        <begin position="82"/>
        <end position="95"/>
    </location>
</feature>
<dbReference type="VEuPathDB" id="FungiDB:FUN_020640"/>
<feature type="region of interest" description="Disordered" evidence="1">
    <location>
        <begin position="71"/>
        <end position="102"/>
    </location>
</feature>
<protein>
    <submittedName>
        <fullName evidence="2">Uncharacterized protein</fullName>
    </submittedName>
</protein>
<reference evidence="2 3" key="1">
    <citation type="submission" date="2015-10" db="EMBL/GenBank/DDBJ databases">
        <title>Genome analyses suggest a sexual origin of heterokaryosis in a supposedly ancient asexual fungus.</title>
        <authorList>
            <person name="Ropars J."/>
            <person name="Sedzielewska K."/>
            <person name="Noel J."/>
            <person name="Charron P."/>
            <person name="Farinelli L."/>
            <person name="Marton T."/>
            <person name="Kruger M."/>
            <person name="Pelin A."/>
            <person name="Brachmann A."/>
            <person name="Corradi N."/>
        </authorList>
    </citation>
    <scope>NUCLEOTIDE SEQUENCE [LARGE SCALE GENOMIC DNA]</scope>
    <source>
        <strain evidence="2 3">A4</strain>
    </source>
</reference>
<evidence type="ECO:0000313" key="2">
    <source>
        <dbReference type="EMBL" id="PKY48812.1"/>
    </source>
</evidence>
<dbReference type="AlphaFoldDB" id="A0A2I1GQ79"/>
<evidence type="ECO:0000313" key="3">
    <source>
        <dbReference type="Proteomes" id="UP000234323"/>
    </source>
</evidence>
<accession>A0A2I1GQ79</accession>